<evidence type="ECO:0000256" key="1">
    <source>
        <dbReference type="SAM" id="MobiDB-lite"/>
    </source>
</evidence>
<keyword evidence="3" id="KW-1185">Reference proteome</keyword>
<dbReference type="AlphaFoldDB" id="A0AAV4HNM5"/>
<feature type="region of interest" description="Disordered" evidence="1">
    <location>
        <begin position="1"/>
        <end position="35"/>
    </location>
</feature>
<sequence>MPCVLGPLRRTKPTGRKSMMVDGLTGPVSQSSAVKPSQRLPMDVITSYVIVVESEARPEFGVTGPLDLPVEFLYTKEELQSAAAKPQLCSISGLREYPACNL</sequence>
<comment type="caution">
    <text evidence="2">The sequence shown here is derived from an EMBL/GenBank/DDBJ whole genome shotgun (WGS) entry which is preliminary data.</text>
</comment>
<dbReference type="GO" id="GO:0007218">
    <property type="term" value="P:neuropeptide signaling pathway"/>
    <property type="evidence" value="ECO:0007669"/>
    <property type="project" value="UniProtKB-KW"/>
</dbReference>
<accession>A0AAV4HNM5</accession>
<evidence type="ECO:0000313" key="3">
    <source>
        <dbReference type="Proteomes" id="UP000762676"/>
    </source>
</evidence>
<dbReference type="EMBL" id="BMAT01005745">
    <property type="protein sequence ID" value="GFR99169.1"/>
    <property type="molecule type" value="Genomic_DNA"/>
</dbReference>
<gene>
    <name evidence="2" type="ORF">ElyMa_002786300</name>
</gene>
<name>A0AAV4HNM5_9GAST</name>
<dbReference type="Proteomes" id="UP000762676">
    <property type="component" value="Unassembled WGS sequence"/>
</dbReference>
<organism evidence="2 3">
    <name type="scientific">Elysia marginata</name>
    <dbReference type="NCBI Taxonomy" id="1093978"/>
    <lineage>
        <taxon>Eukaryota</taxon>
        <taxon>Metazoa</taxon>
        <taxon>Spiralia</taxon>
        <taxon>Lophotrochozoa</taxon>
        <taxon>Mollusca</taxon>
        <taxon>Gastropoda</taxon>
        <taxon>Heterobranchia</taxon>
        <taxon>Euthyneura</taxon>
        <taxon>Panpulmonata</taxon>
        <taxon>Sacoglossa</taxon>
        <taxon>Placobranchoidea</taxon>
        <taxon>Plakobranchidae</taxon>
        <taxon>Elysia</taxon>
    </lineage>
</organism>
<reference evidence="2 3" key="1">
    <citation type="journal article" date="2021" name="Elife">
        <title>Chloroplast acquisition without the gene transfer in kleptoplastic sea slugs, Plakobranchus ocellatus.</title>
        <authorList>
            <person name="Maeda T."/>
            <person name="Takahashi S."/>
            <person name="Yoshida T."/>
            <person name="Shimamura S."/>
            <person name="Takaki Y."/>
            <person name="Nagai Y."/>
            <person name="Toyoda A."/>
            <person name="Suzuki Y."/>
            <person name="Arimoto A."/>
            <person name="Ishii H."/>
            <person name="Satoh N."/>
            <person name="Nishiyama T."/>
            <person name="Hasebe M."/>
            <person name="Maruyama T."/>
            <person name="Minagawa J."/>
            <person name="Obokata J."/>
            <person name="Shigenobu S."/>
        </authorList>
    </citation>
    <scope>NUCLEOTIDE SEQUENCE [LARGE SCALE GENOMIC DNA]</scope>
</reference>
<evidence type="ECO:0000313" key="2">
    <source>
        <dbReference type="EMBL" id="GFR99169.1"/>
    </source>
</evidence>
<proteinExistence type="predicted"/>
<keyword evidence="2" id="KW-0527">Neuropeptide</keyword>
<protein>
    <submittedName>
        <fullName evidence="2">Abdominal ganglion neuropeptides L5-67</fullName>
    </submittedName>
</protein>